<keyword evidence="1" id="KW-1133">Transmembrane helix</keyword>
<feature type="transmembrane region" description="Helical" evidence="1">
    <location>
        <begin position="515"/>
        <end position="538"/>
    </location>
</feature>
<evidence type="ECO:0000313" key="3">
    <source>
        <dbReference type="Proteomes" id="UP000198217"/>
    </source>
</evidence>
<dbReference type="RefSeq" id="WP_172899310.1">
    <property type="nucleotide sequence ID" value="NZ_LT607750.1"/>
</dbReference>
<reference evidence="2 3" key="1">
    <citation type="submission" date="2016-06" db="EMBL/GenBank/DDBJ databases">
        <authorList>
            <person name="Kjaerup R.B."/>
            <person name="Dalgaard T.S."/>
            <person name="Juul-Madsen H.R."/>
        </authorList>
    </citation>
    <scope>NUCLEOTIDE SEQUENCE [LARGE SCALE GENOMIC DNA]</scope>
    <source>
        <strain evidence="2 3">DSM 43904</strain>
    </source>
</reference>
<feature type="transmembrane region" description="Helical" evidence="1">
    <location>
        <begin position="27"/>
        <end position="46"/>
    </location>
</feature>
<feature type="transmembrane region" description="Helical" evidence="1">
    <location>
        <begin position="289"/>
        <end position="311"/>
    </location>
</feature>
<feature type="transmembrane region" description="Helical" evidence="1">
    <location>
        <begin position="731"/>
        <end position="749"/>
    </location>
</feature>
<feature type="transmembrane region" description="Helical" evidence="1">
    <location>
        <begin position="245"/>
        <end position="268"/>
    </location>
</feature>
<keyword evidence="1" id="KW-0472">Membrane</keyword>
<gene>
    <name evidence="2" type="ORF">GA0070609_1712</name>
</gene>
<keyword evidence="1" id="KW-0812">Transmembrane</keyword>
<feature type="transmembrane region" description="Helical" evidence="1">
    <location>
        <begin position="149"/>
        <end position="169"/>
    </location>
</feature>
<dbReference type="AlphaFoldDB" id="A0A1C5HJA8"/>
<feature type="transmembrane region" description="Helical" evidence="1">
    <location>
        <begin position="488"/>
        <end position="509"/>
    </location>
</feature>
<feature type="transmembrane region" description="Helical" evidence="1">
    <location>
        <begin position="357"/>
        <end position="375"/>
    </location>
</feature>
<name>A0A1C5HJA8_9ACTN</name>
<feature type="transmembrane region" description="Helical" evidence="1">
    <location>
        <begin position="642"/>
        <end position="666"/>
    </location>
</feature>
<feature type="transmembrane region" description="Helical" evidence="1">
    <location>
        <begin position="585"/>
        <end position="603"/>
    </location>
</feature>
<feature type="transmembrane region" description="Helical" evidence="1">
    <location>
        <begin position="550"/>
        <end position="570"/>
    </location>
</feature>
<feature type="transmembrane region" description="Helical" evidence="1">
    <location>
        <begin position="784"/>
        <end position="800"/>
    </location>
</feature>
<dbReference type="Pfam" id="PF06772">
    <property type="entry name" value="LtrA"/>
    <property type="match status" value="2"/>
</dbReference>
<evidence type="ECO:0000313" key="2">
    <source>
        <dbReference type="EMBL" id="SCG46013.1"/>
    </source>
</evidence>
<dbReference type="EMBL" id="LT607750">
    <property type="protein sequence ID" value="SCG46013.1"/>
    <property type="molecule type" value="Genomic_DNA"/>
</dbReference>
<proteinExistence type="predicted"/>
<feature type="transmembrane region" description="Helical" evidence="1">
    <location>
        <begin position="218"/>
        <end position="239"/>
    </location>
</feature>
<feature type="transmembrane region" description="Helical" evidence="1">
    <location>
        <begin position="615"/>
        <end position="636"/>
    </location>
</feature>
<feature type="transmembrane region" description="Helical" evidence="1">
    <location>
        <begin position="85"/>
        <end position="103"/>
    </location>
</feature>
<feature type="transmembrane region" description="Helical" evidence="1">
    <location>
        <begin position="181"/>
        <end position="197"/>
    </location>
</feature>
<evidence type="ECO:0000256" key="1">
    <source>
        <dbReference type="SAM" id="Phobius"/>
    </source>
</evidence>
<feature type="transmembrane region" description="Helical" evidence="1">
    <location>
        <begin position="52"/>
        <end position="73"/>
    </location>
</feature>
<feature type="transmembrane region" description="Helical" evidence="1">
    <location>
        <begin position="331"/>
        <end position="350"/>
    </location>
</feature>
<feature type="transmembrane region" description="Helical" evidence="1">
    <location>
        <begin position="692"/>
        <end position="711"/>
    </location>
</feature>
<dbReference type="Proteomes" id="UP000198217">
    <property type="component" value="Chromosome I"/>
</dbReference>
<feature type="transmembrane region" description="Helical" evidence="1">
    <location>
        <begin position="455"/>
        <end position="476"/>
    </location>
</feature>
<dbReference type="InterPro" id="IPR010640">
    <property type="entry name" value="Low_temperature_requirement_A"/>
</dbReference>
<protein>
    <submittedName>
        <fullName evidence="2">Low temperature requirement protein LtrA</fullName>
    </submittedName>
</protein>
<sequence>MADKGPKVAAGRIQLVGESSAVSRLELFLDLIFVFAFVTVTAMAAADLTVANLLHAGVLLVLLWSCWLSYAWVGNAVRVDRGVMPVAMFGLAAIVLVMGANLQEAFADKPGGLPGPLLFVICYLVIRSSTLLILTIVTRSTPDHRPGLAQLWLPLFAAAVVLLAAALLPRPLGEGSVAGEWARFGLLLLALVVEYGGSMALRLTSWPISSVKHWTERFHLIILVAFGEIIISAGMGQGVGTGTPVSWGVVSGAVLSMLLVGVLWWTYFDIARFGAEDALERASGRTRALLARDAYTFLHLPMIAGLILLSLGLKHTFNGLAFKSIQHESGLGLFALYGGVALYLVGLIAFERRSMGLLGRGPITGVALVLVLAPVAAHLPVVLGLGLLAAAVVSLVMLDRTVFRVRHRALHGAIEPVTERFSGVTPKELFLDLVYVFAFIQVTELMTAVPNARGLFEGVVVLALLWWSWSCYAWLGSAFRTENAVARAMLLGAAASILVIAITVPVVFADLPGGLSGPVVFVTAYGVVRALNLVAFWMITRRDRAFRGQLVRLAVPAAVVLALLYAAAAVPQTSTDPDAFQPVRSALWVAAVVVDFGSGYLLNARHWLVRSAEHWADRFGLIILVALGGAIVSTGLSVTNRAVSTMMVLATVLGLVLIATLWWAYFDVDATMGQRRVQSLSDGQRSRLALEAYTYAHLVMIIGIVLVALGLRKTVAEVERFHGPVGWDMPLLTLFGGVILFLLGDKLFWWRITQRIRPLRVVAILTLIALTAVCTRVSRLAGLAVLAAALTAFALAETISTRQVRRAIREPLVPESATPPLRKH</sequence>
<feature type="transmembrane region" description="Helical" evidence="1">
    <location>
        <begin position="381"/>
        <end position="398"/>
    </location>
</feature>
<feature type="transmembrane region" description="Helical" evidence="1">
    <location>
        <begin position="429"/>
        <end position="449"/>
    </location>
</feature>
<feature type="transmembrane region" description="Helical" evidence="1">
    <location>
        <begin position="761"/>
        <end position="778"/>
    </location>
</feature>
<feature type="transmembrane region" description="Helical" evidence="1">
    <location>
        <begin position="115"/>
        <end position="137"/>
    </location>
</feature>
<accession>A0A1C5HJA8</accession>
<keyword evidence="3" id="KW-1185">Reference proteome</keyword>
<dbReference type="PANTHER" id="PTHR36840:SF1">
    <property type="entry name" value="BLL5714 PROTEIN"/>
    <property type="match status" value="1"/>
</dbReference>
<dbReference type="PANTHER" id="PTHR36840">
    <property type="entry name" value="BLL5714 PROTEIN"/>
    <property type="match status" value="1"/>
</dbReference>
<organism evidence="2 3">
    <name type="scientific">Micromonospora echinaurantiaca</name>
    <dbReference type="NCBI Taxonomy" id="47857"/>
    <lineage>
        <taxon>Bacteria</taxon>
        <taxon>Bacillati</taxon>
        <taxon>Actinomycetota</taxon>
        <taxon>Actinomycetes</taxon>
        <taxon>Micromonosporales</taxon>
        <taxon>Micromonosporaceae</taxon>
        <taxon>Micromonospora</taxon>
    </lineage>
</organism>